<dbReference type="HOGENOM" id="CLU_1866280_0_0_1"/>
<dbReference type="Pfam" id="PF08286">
    <property type="entry name" value="Spc24"/>
    <property type="match status" value="1"/>
</dbReference>
<sequence>MTNIVSTADLLEMTIKTGEIPSALHSVQNSYQDLLNLRQTQIEGQRSLIKKKGQLEREIEKLNQQSQTLDERYEVINRQEMYTHIGFEAIVEEGTVKKVRVKNSIKNDVFTLKVADLNKLDEFERANYLWSLLSAKS</sequence>
<dbReference type="InterPro" id="IPR013252">
    <property type="entry name" value="Ndc80_Spc24"/>
</dbReference>
<dbReference type="GO" id="GO:0051301">
    <property type="term" value="P:cell division"/>
    <property type="evidence" value="ECO:0007669"/>
    <property type="project" value="UniProtKB-UniRule"/>
</dbReference>
<keyword evidence="1" id="KW-0137">Centromere</keyword>
<dbReference type="GO" id="GO:0005634">
    <property type="term" value="C:nucleus"/>
    <property type="evidence" value="ECO:0007669"/>
    <property type="project" value="UniProtKB-SubCell"/>
</dbReference>
<gene>
    <name evidence="3" type="ORF">O9G_003250</name>
</gene>
<keyword evidence="1" id="KW-0132">Cell division</keyword>
<keyword evidence="1" id="KW-0131">Cell cycle</keyword>
<dbReference type="GO" id="GO:0000776">
    <property type="term" value="C:kinetochore"/>
    <property type="evidence" value="ECO:0007669"/>
    <property type="project" value="UniProtKB-KW"/>
</dbReference>
<keyword evidence="1" id="KW-0498">Mitosis</keyword>
<evidence type="ECO:0000313" key="4">
    <source>
        <dbReference type="Proteomes" id="UP000030755"/>
    </source>
</evidence>
<feature type="coiled-coil region" evidence="2">
    <location>
        <begin position="45"/>
        <end position="79"/>
    </location>
</feature>
<name>A0A075AXU2_ROZAC</name>
<keyword evidence="1" id="KW-0995">Kinetochore</keyword>
<comment type="subcellular location">
    <subcellularLocation>
        <location evidence="1">Nucleus</location>
    </subcellularLocation>
    <subcellularLocation>
        <location evidence="1">Chromosome</location>
        <location evidence="1">Centromere</location>
        <location evidence="1">Kinetochore</location>
    </subcellularLocation>
</comment>
<dbReference type="AlphaFoldDB" id="A0A075AXU2"/>
<dbReference type="EMBL" id="KE561064">
    <property type="protein sequence ID" value="EPZ33389.1"/>
    <property type="molecule type" value="Genomic_DNA"/>
</dbReference>
<keyword evidence="2" id="KW-0175">Coiled coil</keyword>
<keyword evidence="4" id="KW-1185">Reference proteome</keyword>
<proteinExistence type="inferred from homology"/>
<keyword evidence="1" id="KW-0158">Chromosome</keyword>
<reference evidence="3 4" key="1">
    <citation type="journal article" date="2013" name="Curr. Biol.">
        <title>Shared signatures of parasitism and phylogenomics unite Cryptomycota and microsporidia.</title>
        <authorList>
            <person name="James T.Y."/>
            <person name="Pelin A."/>
            <person name="Bonen L."/>
            <person name="Ahrendt S."/>
            <person name="Sain D."/>
            <person name="Corradi N."/>
            <person name="Stajich J.E."/>
        </authorList>
    </citation>
    <scope>NUCLEOTIDE SEQUENCE [LARGE SCALE GENOMIC DNA]</scope>
    <source>
        <strain evidence="3 4">CSF55</strain>
    </source>
</reference>
<evidence type="ECO:0000256" key="2">
    <source>
        <dbReference type="SAM" id="Coils"/>
    </source>
</evidence>
<organism evidence="3 4">
    <name type="scientific">Rozella allomycis (strain CSF55)</name>
    <dbReference type="NCBI Taxonomy" id="988480"/>
    <lineage>
        <taxon>Eukaryota</taxon>
        <taxon>Fungi</taxon>
        <taxon>Fungi incertae sedis</taxon>
        <taxon>Cryptomycota</taxon>
        <taxon>Cryptomycota incertae sedis</taxon>
        <taxon>Rozella</taxon>
    </lineage>
</organism>
<keyword evidence="1" id="KW-0539">Nucleus</keyword>
<evidence type="ECO:0000256" key="1">
    <source>
        <dbReference type="RuleBase" id="RU368011"/>
    </source>
</evidence>
<comment type="similarity">
    <text evidence="1">Belongs to the SPC24 family.</text>
</comment>
<evidence type="ECO:0000313" key="3">
    <source>
        <dbReference type="EMBL" id="EPZ33389.1"/>
    </source>
</evidence>
<dbReference type="Proteomes" id="UP000030755">
    <property type="component" value="Unassembled WGS sequence"/>
</dbReference>
<comment type="function">
    <text evidence="1">Acts as a component of the essential kinetochore-associated NDC80 complex, which is required for chromosome segregation and spindle checkpoint activity.</text>
</comment>
<accession>A0A075AXU2</accession>
<comment type="subunit">
    <text evidence="1">Component of the NDC80 complex.</text>
</comment>
<protein>
    <recommendedName>
        <fullName evidence="1">Kinetochore protein Spc24</fullName>
    </recommendedName>
</protein>